<evidence type="ECO:0000313" key="3">
    <source>
        <dbReference type="Proteomes" id="UP000262195"/>
    </source>
</evidence>
<feature type="transmembrane region" description="Helical" evidence="1">
    <location>
        <begin position="21"/>
        <end position="40"/>
    </location>
</feature>
<keyword evidence="1" id="KW-1133">Transmembrane helix</keyword>
<organism evidence="2 3">
    <name type="scientific">Bavariicoccus seileri</name>
    <dbReference type="NCBI Taxonomy" id="549685"/>
    <lineage>
        <taxon>Bacteria</taxon>
        <taxon>Bacillati</taxon>
        <taxon>Bacillota</taxon>
        <taxon>Bacilli</taxon>
        <taxon>Lactobacillales</taxon>
        <taxon>Enterococcaceae</taxon>
        <taxon>Bavariicoccus</taxon>
    </lineage>
</organism>
<proteinExistence type="predicted"/>
<feature type="transmembrane region" description="Helical" evidence="1">
    <location>
        <begin position="120"/>
        <end position="140"/>
    </location>
</feature>
<feature type="transmembrane region" description="Helical" evidence="1">
    <location>
        <begin position="185"/>
        <end position="202"/>
    </location>
</feature>
<feature type="transmembrane region" description="Helical" evidence="1">
    <location>
        <begin position="78"/>
        <end position="100"/>
    </location>
</feature>
<dbReference type="Proteomes" id="UP000262195">
    <property type="component" value="Unassembled WGS sequence"/>
</dbReference>
<evidence type="ECO:0000256" key="1">
    <source>
        <dbReference type="SAM" id="Phobius"/>
    </source>
</evidence>
<dbReference type="EMBL" id="DQHO01000020">
    <property type="protein sequence ID" value="HCS93721.1"/>
    <property type="molecule type" value="Genomic_DNA"/>
</dbReference>
<dbReference type="STRING" id="1121105.GCA_000421665_01290"/>
<dbReference type="AlphaFoldDB" id="A0A3D4S6Y8"/>
<accession>A0A3D4S6Y8</accession>
<keyword evidence="1" id="KW-0472">Membrane</keyword>
<comment type="caution">
    <text evidence="2">The sequence shown here is derived from an EMBL/GenBank/DDBJ whole genome shotgun (WGS) entry which is preliminary data.</text>
</comment>
<evidence type="ECO:0008006" key="4">
    <source>
        <dbReference type="Google" id="ProtNLM"/>
    </source>
</evidence>
<evidence type="ECO:0000313" key="2">
    <source>
        <dbReference type="EMBL" id="HCS93721.1"/>
    </source>
</evidence>
<feature type="transmembrane region" description="Helical" evidence="1">
    <location>
        <begin position="237"/>
        <end position="259"/>
    </location>
</feature>
<name>A0A3D4S6Y8_9ENTE</name>
<keyword evidence="1" id="KW-0812">Transmembrane</keyword>
<reference evidence="2 3" key="1">
    <citation type="journal article" date="2018" name="Nat. Biotechnol.">
        <title>A standardized bacterial taxonomy based on genome phylogeny substantially revises the tree of life.</title>
        <authorList>
            <person name="Parks D.H."/>
            <person name="Chuvochina M."/>
            <person name="Waite D.W."/>
            <person name="Rinke C."/>
            <person name="Skarshewski A."/>
            <person name="Chaumeil P.A."/>
            <person name="Hugenholtz P."/>
        </authorList>
    </citation>
    <scope>NUCLEOTIDE SEQUENCE [LARGE SCALE GENOMIC DNA]</scope>
    <source>
        <strain evidence="2">UBA11306</strain>
    </source>
</reference>
<gene>
    <name evidence="2" type="ORF">DIW15_03295</name>
</gene>
<feature type="transmembrane region" description="Helical" evidence="1">
    <location>
        <begin position="318"/>
        <end position="342"/>
    </location>
</feature>
<feature type="transmembrane region" description="Helical" evidence="1">
    <location>
        <begin position="160"/>
        <end position="179"/>
    </location>
</feature>
<sequence length="397" mass="46403">MSFLSPGNMRKNLSKVGLTPERLFFTCYIVWLTFFFISSLTMFDYWFPRVFFIVMRAIPLLGLALSEYLSTTFSKKSLFGYLFIVLSGIVAYVSGDYYLFDISVIIVASRHYEFEKVVKAFLIVAVTMTFITIFATHLGLIQNRDFSSADRSRRAWGFKYATFLAHLFFFITMSFAIVLKQKFNYYHALILFIVNLWIFAITDTRNPFMLATIYIVFVYYYNNFEYFRGLCLKVAKFLTPSFILTSCFIAFLSLTYKIFGFTHFFDKLLTGRIYLGHEAIRVHGIQPFGQDLNMVGYATLRSNHQITDNSYNYIDSSYLQMLVLHGWIYFIALISLLTYTMVLIYRKKNMYLFAAMVLLAIHSMVDPQLTMLWYSPLLITIGMVFKDTPLNVTKKTR</sequence>
<protein>
    <recommendedName>
        <fullName evidence="4">Polymerase</fullName>
    </recommendedName>
</protein>
<feature type="transmembrane region" description="Helical" evidence="1">
    <location>
        <begin position="349"/>
        <end position="365"/>
    </location>
</feature>